<dbReference type="Proteomes" id="UP000887013">
    <property type="component" value="Unassembled WGS sequence"/>
</dbReference>
<proteinExistence type="predicted"/>
<sequence length="85" mass="9649">MVTRAEWARFCERWRIPAVALKICCNPLRLCDCANSSASWDTSDGTECNEMNGRRSIVASFSHGFLNGDNKNPQRSICVRHNLIF</sequence>
<accession>A0A8X6TQ11</accession>
<reference evidence="1" key="1">
    <citation type="submission" date="2020-08" db="EMBL/GenBank/DDBJ databases">
        <title>Multicomponent nature underlies the extraordinary mechanical properties of spider dragline silk.</title>
        <authorList>
            <person name="Kono N."/>
            <person name="Nakamura H."/>
            <person name="Mori M."/>
            <person name="Yoshida Y."/>
            <person name="Ohtoshi R."/>
            <person name="Malay A.D."/>
            <person name="Moran D.A.P."/>
            <person name="Tomita M."/>
            <person name="Numata K."/>
            <person name="Arakawa K."/>
        </authorList>
    </citation>
    <scope>NUCLEOTIDE SEQUENCE</scope>
</reference>
<gene>
    <name evidence="1" type="ORF">NPIL_252411</name>
</gene>
<evidence type="ECO:0000313" key="2">
    <source>
        <dbReference type="Proteomes" id="UP000887013"/>
    </source>
</evidence>
<name>A0A8X6TQ11_NEPPI</name>
<dbReference type="AlphaFoldDB" id="A0A8X6TQ11"/>
<evidence type="ECO:0000313" key="1">
    <source>
        <dbReference type="EMBL" id="GFT43711.1"/>
    </source>
</evidence>
<comment type="caution">
    <text evidence="1">The sequence shown here is derived from an EMBL/GenBank/DDBJ whole genome shotgun (WGS) entry which is preliminary data.</text>
</comment>
<organism evidence="1 2">
    <name type="scientific">Nephila pilipes</name>
    <name type="common">Giant wood spider</name>
    <name type="synonym">Nephila maculata</name>
    <dbReference type="NCBI Taxonomy" id="299642"/>
    <lineage>
        <taxon>Eukaryota</taxon>
        <taxon>Metazoa</taxon>
        <taxon>Ecdysozoa</taxon>
        <taxon>Arthropoda</taxon>
        <taxon>Chelicerata</taxon>
        <taxon>Arachnida</taxon>
        <taxon>Araneae</taxon>
        <taxon>Araneomorphae</taxon>
        <taxon>Entelegynae</taxon>
        <taxon>Araneoidea</taxon>
        <taxon>Nephilidae</taxon>
        <taxon>Nephila</taxon>
    </lineage>
</organism>
<protein>
    <submittedName>
        <fullName evidence="1">Uncharacterized protein</fullName>
    </submittedName>
</protein>
<keyword evidence="2" id="KW-1185">Reference proteome</keyword>
<dbReference type="EMBL" id="BMAW01110562">
    <property type="protein sequence ID" value="GFT43711.1"/>
    <property type="molecule type" value="Genomic_DNA"/>
</dbReference>